<keyword evidence="3" id="KW-1185">Reference proteome</keyword>
<protein>
    <recommendedName>
        <fullName evidence="4">Alternate-type signal peptide domain-containing protein</fullName>
    </recommendedName>
</protein>
<dbReference type="RefSeq" id="WP_345478008.1">
    <property type="nucleotide sequence ID" value="NZ_BAABLW010000007.1"/>
</dbReference>
<evidence type="ECO:0000313" key="3">
    <source>
        <dbReference type="Proteomes" id="UP001500368"/>
    </source>
</evidence>
<sequence>MTTTASTKSTSRKKKAAVIGLASALGIGSLLTLAFWQDSESVGAEFSGGAFDLQIATTQSPDGEWNWRSDNSSRAELSMSSLHTDAVTWAPGDVRTVDFALALSEETTHDSAIRINLDTEGEGDLSYYSYTVLAEEGDIVLDSDLSEDGPITFNDFENLDVDEVREFTLQVKKLHEVEVNGVAVPAPQGLDAEATWTFEATQQIATD</sequence>
<keyword evidence="1" id="KW-0472">Membrane</keyword>
<proteinExistence type="predicted"/>
<dbReference type="Proteomes" id="UP001500368">
    <property type="component" value="Unassembled WGS sequence"/>
</dbReference>
<evidence type="ECO:0000313" key="2">
    <source>
        <dbReference type="EMBL" id="GAA4924012.1"/>
    </source>
</evidence>
<organism evidence="2 3">
    <name type="scientific">Nesterenkonia rhizosphaerae</name>
    <dbReference type="NCBI Taxonomy" id="1348272"/>
    <lineage>
        <taxon>Bacteria</taxon>
        <taxon>Bacillati</taxon>
        <taxon>Actinomycetota</taxon>
        <taxon>Actinomycetes</taxon>
        <taxon>Micrococcales</taxon>
        <taxon>Micrococcaceae</taxon>
        <taxon>Nesterenkonia</taxon>
    </lineage>
</organism>
<evidence type="ECO:0000256" key="1">
    <source>
        <dbReference type="SAM" id="Phobius"/>
    </source>
</evidence>
<reference evidence="3" key="1">
    <citation type="journal article" date="2019" name="Int. J. Syst. Evol. Microbiol.">
        <title>The Global Catalogue of Microorganisms (GCM) 10K type strain sequencing project: providing services to taxonomists for standard genome sequencing and annotation.</title>
        <authorList>
            <consortium name="The Broad Institute Genomics Platform"/>
            <consortium name="The Broad Institute Genome Sequencing Center for Infectious Disease"/>
            <person name="Wu L."/>
            <person name="Ma J."/>
        </authorList>
    </citation>
    <scope>NUCLEOTIDE SEQUENCE [LARGE SCALE GENOMIC DNA]</scope>
    <source>
        <strain evidence="3">JCM 19129</strain>
    </source>
</reference>
<dbReference type="EMBL" id="BAABLW010000007">
    <property type="protein sequence ID" value="GAA4924012.1"/>
    <property type="molecule type" value="Genomic_DNA"/>
</dbReference>
<keyword evidence="1" id="KW-0812">Transmembrane</keyword>
<keyword evidence="1" id="KW-1133">Transmembrane helix</keyword>
<gene>
    <name evidence="2" type="ORF">GCM10025790_21500</name>
</gene>
<name>A0ABP9G134_9MICC</name>
<comment type="caution">
    <text evidence="2">The sequence shown here is derived from an EMBL/GenBank/DDBJ whole genome shotgun (WGS) entry which is preliminary data.</text>
</comment>
<accession>A0ABP9G134</accession>
<evidence type="ECO:0008006" key="4">
    <source>
        <dbReference type="Google" id="ProtNLM"/>
    </source>
</evidence>
<feature type="transmembrane region" description="Helical" evidence="1">
    <location>
        <begin position="16"/>
        <end position="36"/>
    </location>
</feature>